<accession>A0A6J6DXE5</accession>
<dbReference type="EMBL" id="CAEZTT010000005">
    <property type="protein sequence ID" value="CAB4568206.1"/>
    <property type="molecule type" value="Genomic_DNA"/>
</dbReference>
<dbReference type="AlphaFoldDB" id="A0A6J6DXE5"/>
<evidence type="ECO:0000313" key="2">
    <source>
        <dbReference type="EMBL" id="CAB4568206.1"/>
    </source>
</evidence>
<name>A0A6J6DXE5_9ZZZZ</name>
<reference evidence="2" key="1">
    <citation type="submission" date="2020-05" db="EMBL/GenBank/DDBJ databases">
        <authorList>
            <person name="Chiriac C."/>
            <person name="Salcher M."/>
            <person name="Ghai R."/>
            <person name="Kavagutti S V."/>
        </authorList>
    </citation>
    <scope>NUCLEOTIDE SEQUENCE</scope>
</reference>
<evidence type="ECO:0000256" key="1">
    <source>
        <dbReference type="SAM" id="MobiDB-lite"/>
    </source>
</evidence>
<sequence length="167" mass="18939">MYPDIYIEQKRDVRAEQVKPYISSRDLPKIPPPLSMTSEKNIPKNAFIPGDAPYEKYSRNVDDESDLYGITRPLANDSEIPRKYGVKPSSDLYNNLHMPTPRPELTRNITAVKNGLVLTAKQAAGDNCSCPNNTTCLINPLDKRIGFNIATKENTKRMPYRVYNYTA</sequence>
<proteinExistence type="predicted"/>
<feature type="region of interest" description="Disordered" evidence="1">
    <location>
        <begin position="24"/>
        <end position="43"/>
    </location>
</feature>
<protein>
    <submittedName>
        <fullName evidence="2">Unannotated protein</fullName>
    </submittedName>
</protein>
<organism evidence="2">
    <name type="scientific">freshwater metagenome</name>
    <dbReference type="NCBI Taxonomy" id="449393"/>
    <lineage>
        <taxon>unclassified sequences</taxon>
        <taxon>metagenomes</taxon>
        <taxon>ecological metagenomes</taxon>
    </lineage>
</organism>
<gene>
    <name evidence="2" type="ORF">UFOPK1726_00121</name>
</gene>